<accession>A0A0E9SHV7</accession>
<name>A0A0E9SHV7_ANGAN</name>
<reference evidence="1" key="2">
    <citation type="journal article" date="2015" name="Fish Shellfish Immunol.">
        <title>Early steps in the European eel (Anguilla anguilla)-Vibrio vulnificus interaction in the gills: Role of the RtxA13 toxin.</title>
        <authorList>
            <person name="Callol A."/>
            <person name="Pajuelo D."/>
            <person name="Ebbesson L."/>
            <person name="Teles M."/>
            <person name="MacKenzie S."/>
            <person name="Amaro C."/>
        </authorList>
    </citation>
    <scope>NUCLEOTIDE SEQUENCE</scope>
</reference>
<dbReference type="AlphaFoldDB" id="A0A0E9SHV7"/>
<dbReference type="EMBL" id="GBXM01067696">
    <property type="protein sequence ID" value="JAH40881.1"/>
    <property type="molecule type" value="Transcribed_RNA"/>
</dbReference>
<organism evidence="1">
    <name type="scientific">Anguilla anguilla</name>
    <name type="common">European freshwater eel</name>
    <name type="synonym">Muraena anguilla</name>
    <dbReference type="NCBI Taxonomy" id="7936"/>
    <lineage>
        <taxon>Eukaryota</taxon>
        <taxon>Metazoa</taxon>
        <taxon>Chordata</taxon>
        <taxon>Craniata</taxon>
        <taxon>Vertebrata</taxon>
        <taxon>Euteleostomi</taxon>
        <taxon>Actinopterygii</taxon>
        <taxon>Neopterygii</taxon>
        <taxon>Teleostei</taxon>
        <taxon>Anguilliformes</taxon>
        <taxon>Anguillidae</taxon>
        <taxon>Anguilla</taxon>
    </lineage>
</organism>
<sequence>MLGVTSKNDREERLFLMKEQKRAVCVSSVTYTRERRD</sequence>
<evidence type="ECO:0000313" key="1">
    <source>
        <dbReference type="EMBL" id="JAH40881.1"/>
    </source>
</evidence>
<protein>
    <submittedName>
        <fullName evidence="1">Uncharacterized protein</fullName>
    </submittedName>
</protein>
<reference evidence="1" key="1">
    <citation type="submission" date="2014-11" db="EMBL/GenBank/DDBJ databases">
        <authorList>
            <person name="Amaro Gonzalez C."/>
        </authorList>
    </citation>
    <scope>NUCLEOTIDE SEQUENCE</scope>
</reference>
<proteinExistence type="predicted"/>